<dbReference type="InterPro" id="IPR038404">
    <property type="entry name" value="TRAP_DctP_sf"/>
</dbReference>
<dbReference type="NCBIfam" id="NF037995">
    <property type="entry name" value="TRAP_S1"/>
    <property type="match status" value="1"/>
</dbReference>
<keyword evidence="1 2" id="KW-0732">Signal</keyword>
<dbReference type="InterPro" id="IPR018389">
    <property type="entry name" value="DctP_fam"/>
</dbReference>
<keyword evidence="4" id="KW-1185">Reference proteome</keyword>
<comment type="caution">
    <text evidence="3">The sequence shown here is derived from an EMBL/GenBank/DDBJ whole genome shotgun (WGS) entry which is preliminary data.</text>
</comment>
<dbReference type="EMBL" id="JASATX010000001">
    <property type="protein sequence ID" value="MDI2097721.1"/>
    <property type="molecule type" value="Genomic_DNA"/>
</dbReference>
<name>A0AAW6T4Z5_9MICO</name>
<evidence type="ECO:0000256" key="1">
    <source>
        <dbReference type="ARBA" id="ARBA00022729"/>
    </source>
</evidence>
<sequence length="346" mass="37978">MIHSNRIRRGALSALALTAGIGLLAGCAGSGDTGADGKGDAAETITLEFASSQSEQTPNYFCGMELFKERVEAADLGIEVDLFPASQLGPDTERVAAIQSGDIAMDLQEAGLASVYPQVGILGAAYVFDDVDHAFDWIDNNSEEFRTAFNEATDITIIDGWYYGSRTFSSNDPIHGPEDLAGMQMRFPDTPQYLANAKALGANAVAVAYEEVYVALQQGIADGQENPVVGTKTASYDEVQNYVSLNNHQVSIHWVTISDKVLDKMSDEQRELVFDTVRDIRAENRQCVEEETEKILEDWRANGPVEVIETEDIDVQAFIKGAEEYFQSYYKGDDLAFYNSIRETAK</sequence>
<gene>
    <name evidence="3" type="primary">dctP</name>
    <name evidence="3" type="ORF">QF206_01890</name>
</gene>
<proteinExistence type="predicted"/>
<accession>A0AAW6T4Z5</accession>
<dbReference type="Proteomes" id="UP001321506">
    <property type="component" value="Unassembled WGS sequence"/>
</dbReference>
<organism evidence="3 4">
    <name type="scientific">Ruicaihuangia caeni</name>
    <dbReference type="NCBI Taxonomy" id="3042517"/>
    <lineage>
        <taxon>Bacteria</taxon>
        <taxon>Bacillati</taxon>
        <taxon>Actinomycetota</taxon>
        <taxon>Actinomycetes</taxon>
        <taxon>Micrococcales</taxon>
        <taxon>Microbacteriaceae</taxon>
        <taxon>Ruicaihuangia</taxon>
    </lineage>
</organism>
<evidence type="ECO:0000313" key="4">
    <source>
        <dbReference type="Proteomes" id="UP001321506"/>
    </source>
</evidence>
<dbReference type="RefSeq" id="WP_281487505.1">
    <property type="nucleotide sequence ID" value="NZ_JASATX010000001.1"/>
</dbReference>
<dbReference type="PANTHER" id="PTHR33376:SF4">
    <property type="entry name" value="SIALIC ACID-BINDING PERIPLASMIC PROTEIN SIAP"/>
    <property type="match status" value="1"/>
</dbReference>
<feature type="signal peptide" evidence="2">
    <location>
        <begin position="1"/>
        <end position="30"/>
    </location>
</feature>
<protein>
    <submittedName>
        <fullName evidence="3">TRAP transporter substrate-binding protein DctP</fullName>
    </submittedName>
</protein>
<evidence type="ECO:0000313" key="3">
    <source>
        <dbReference type="EMBL" id="MDI2097721.1"/>
    </source>
</evidence>
<dbReference type="GO" id="GO:0055085">
    <property type="term" value="P:transmembrane transport"/>
    <property type="evidence" value="ECO:0007669"/>
    <property type="project" value="InterPro"/>
</dbReference>
<dbReference type="Gene3D" id="3.40.190.170">
    <property type="entry name" value="Bacterial extracellular solute-binding protein, family 7"/>
    <property type="match status" value="1"/>
</dbReference>
<feature type="chain" id="PRO_5043521253" evidence="2">
    <location>
        <begin position="31"/>
        <end position="346"/>
    </location>
</feature>
<dbReference type="AlphaFoldDB" id="A0AAW6T4Z5"/>
<evidence type="ECO:0000256" key="2">
    <source>
        <dbReference type="SAM" id="SignalP"/>
    </source>
</evidence>
<dbReference type="Pfam" id="PF03480">
    <property type="entry name" value="DctP"/>
    <property type="match status" value="1"/>
</dbReference>
<dbReference type="PROSITE" id="PS51257">
    <property type="entry name" value="PROKAR_LIPOPROTEIN"/>
    <property type="match status" value="1"/>
</dbReference>
<dbReference type="PANTHER" id="PTHR33376">
    <property type="match status" value="1"/>
</dbReference>
<reference evidence="3 4" key="1">
    <citation type="submission" date="2023-04" db="EMBL/GenBank/DDBJ databases">
        <title>Klugiella caeni sp. nov. isolated from the sludge of biochemical tank.</title>
        <authorList>
            <person name="Geng K."/>
        </authorList>
    </citation>
    <scope>NUCLEOTIDE SEQUENCE [LARGE SCALE GENOMIC DNA]</scope>
    <source>
        <strain evidence="3 4">YN-L-19</strain>
    </source>
</reference>